<evidence type="ECO:0000256" key="1">
    <source>
        <dbReference type="SAM" id="MobiDB-lite"/>
    </source>
</evidence>
<reference evidence="2 3" key="1">
    <citation type="submission" date="2019-02" db="EMBL/GenBank/DDBJ databases">
        <title>Genome sequencing of the rare red list fungi Hericium alpestre (H. flagellum).</title>
        <authorList>
            <person name="Buettner E."/>
            <person name="Kellner H."/>
        </authorList>
    </citation>
    <scope>NUCLEOTIDE SEQUENCE [LARGE SCALE GENOMIC DNA]</scope>
    <source>
        <strain evidence="2 3">DSM 108284</strain>
    </source>
</reference>
<dbReference type="EMBL" id="SFCI01000872">
    <property type="protein sequence ID" value="TFY77588.1"/>
    <property type="molecule type" value="Genomic_DNA"/>
</dbReference>
<gene>
    <name evidence="2" type="ORF">EWM64_g6426</name>
</gene>
<proteinExistence type="predicted"/>
<feature type="region of interest" description="Disordered" evidence="1">
    <location>
        <begin position="87"/>
        <end position="112"/>
    </location>
</feature>
<organism evidence="2 3">
    <name type="scientific">Hericium alpestre</name>
    <dbReference type="NCBI Taxonomy" id="135208"/>
    <lineage>
        <taxon>Eukaryota</taxon>
        <taxon>Fungi</taxon>
        <taxon>Dikarya</taxon>
        <taxon>Basidiomycota</taxon>
        <taxon>Agaricomycotina</taxon>
        <taxon>Agaricomycetes</taxon>
        <taxon>Russulales</taxon>
        <taxon>Hericiaceae</taxon>
        <taxon>Hericium</taxon>
    </lineage>
</organism>
<evidence type="ECO:0000313" key="2">
    <source>
        <dbReference type="EMBL" id="TFY77588.1"/>
    </source>
</evidence>
<protein>
    <submittedName>
        <fullName evidence="2">Uncharacterized protein</fullName>
    </submittedName>
</protein>
<feature type="compositionally biased region" description="Basic and acidic residues" evidence="1">
    <location>
        <begin position="97"/>
        <end position="112"/>
    </location>
</feature>
<dbReference type="AlphaFoldDB" id="A0A4Y9ZVS7"/>
<evidence type="ECO:0000313" key="3">
    <source>
        <dbReference type="Proteomes" id="UP000298061"/>
    </source>
</evidence>
<keyword evidence="3" id="KW-1185">Reference proteome</keyword>
<accession>A0A4Y9ZVS7</accession>
<name>A0A4Y9ZVS7_9AGAM</name>
<dbReference type="Proteomes" id="UP000298061">
    <property type="component" value="Unassembled WGS sequence"/>
</dbReference>
<sequence>MSGRESLHIAQSGKDTKLHDALVEFKARLGIDEEPQYFTSREEPPKSLWRRPVQKREVDKLLNLERFLEPLTEIPSDVSSFPAIKSRVYPEGGFDPVPRERTPTGQDEKSGA</sequence>
<comment type="caution">
    <text evidence="2">The sequence shown here is derived from an EMBL/GenBank/DDBJ whole genome shotgun (WGS) entry which is preliminary data.</text>
</comment>